<dbReference type="SMART" id="SM00448">
    <property type="entry name" value="REC"/>
    <property type="match status" value="1"/>
</dbReference>
<organism evidence="4 5">
    <name type="scientific">Thermogutta terrifontis</name>
    <dbReference type="NCBI Taxonomy" id="1331910"/>
    <lineage>
        <taxon>Bacteria</taxon>
        <taxon>Pseudomonadati</taxon>
        <taxon>Planctomycetota</taxon>
        <taxon>Planctomycetia</taxon>
        <taxon>Pirellulales</taxon>
        <taxon>Thermoguttaceae</taxon>
        <taxon>Thermogutta</taxon>
    </lineage>
</organism>
<keyword evidence="1 2" id="KW-0597">Phosphoprotein</keyword>
<sequence>MRPTILIVEDDPGFREAMSLALETAGYATCVAGTMEEAIEKSKGSIPLIAFVDVMLGPEPVRHAELDALKRFAPGLRIVLISGYLWLGSPIQGRYPDVDAFLRKPFRLNALLDIVKELLPN</sequence>
<evidence type="ECO:0000256" key="2">
    <source>
        <dbReference type="PROSITE-ProRule" id="PRU00169"/>
    </source>
</evidence>
<dbReference type="SUPFAM" id="SSF52172">
    <property type="entry name" value="CheY-like"/>
    <property type="match status" value="1"/>
</dbReference>
<name>A0A286RC76_9BACT</name>
<feature type="modified residue" description="4-aspartylphosphate" evidence="2">
    <location>
        <position position="53"/>
    </location>
</feature>
<dbReference type="PROSITE" id="PS50110">
    <property type="entry name" value="RESPONSE_REGULATORY"/>
    <property type="match status" value="1"/>
</dbReference>
<evidence type="ECO:0000256" key="1">
    <source>
        <dbReference type="ARBA" id="ARBA00022553"/>
    </source>
</evidence>
<protein>
    <recommendedName>
        <fullName evidence="3">Response regulatory domain-containing protein</fullName>
    </recommendedName>
</protein>
<dbReference type="KEGG" id="ttf:THTE_0960"/>
<dbReference type="EMBL" id="CP018477">
    <property type="protein sequence ID" value="ASV73562.1"/>
    <property type="molecule type" value="Genomic_DNA"/>
</dbReference>
<dbReference type="GO" id="GO:0000160">
    <property type="term" value="P:phosphorelay signal transduction system"/>
    <property type="evidence" value="ECO:0007669"/>
    <property type="project" value="InterPro"/>
</dbReference>
<dbReference type="InterPro" id="IPR050595">
    <property type="entry name" value="Bact_response_regulator"/>
</dbReference>
<dbReference type="Gene3D" id="3.40.50.2300">
    <property type="match status" value="1"/>
</dbReference>
<dbReference type="RefSeq" id="WP_095414120.1">
    <property type="nucleotide sequence ID" value="NZ_CP018477.1"/>
</dbReference>
<keyword evidence="5" id="KW-1185">Reference proteome</keyword>
<accession>A0A286RC76</accession>
<dbReference type="PANTHER" id="PTHR44591">
    <property type="entry name" value="STRESS RESPONSE REGULATOR PROTEIN 1"/>
    <property type="match status" value="1"/>
</dbReference>
<dbReference type="InterPro" id="IPR011006">
    <property type="entry name" value="CheY-like_superfamily"/>
</dbReference>
<evidence type="ECO:0000313" key="4">
    <source>
        <dbReference type="EMBL" id="ASV73562.1"/>
    </source>
</evidence>
<reference evidence="4 5" key="1">
    <citation type="journal article" name="Front. Microbiol.">
        <title>Sugar Metabolism of the First Thermophilic Planctomycete Thermogutta terrifontis: Comparative Genomic and Transcriptomic Approaches.</title>
        <authorList>
            <person name="Elcheninov A.G."/>
            <person name="Menzel P."/>
            <person name="Gudbergsdottir S.R."/>
            <person name="Slesarev A.I."/>
            <person name="Kadnikov V.V."/>
            <person name="Krogh A."/>
            <person name="Bonch-Osmolovskaya E.A."/>
            <person name="Peng X."/>
            <person name="Kublanov I.V."/>
        </authorList>
    </citation>
    <scope>NUCLEOTIDE SEQUENCE [LARGE SCALE GENOMIC DNA]</scope>
    <source>
        <strain evidence="4 5">R1</strain>
    </source>
</reference>
<evidence type="ECO:0000313" key="5">
    <source>
        <dbReference type="Proteomes" id="UP000215086"/>
    </source>
</evidence>
<dbReference type="OrthoDB" id="280492at2"/>
<dbReference type="AlphaFoldDB" id="A0A286RC76"/>
<dbReference type="Pfam" id="PF00072">
    <property type="entry name" value="Response_reg"/>
    <property type="match status" value="1"/>
</dbReference>
<feature type="domain" description="Response regulatory" evidence="3">
    <location>
        <begin position="4"/>
        <end position="119"/>
    </location>
</feature>
<dbReference type="PANTHER" id="PTHR44591:SF18">
    <property type="entry name" value="REGULATORY PROTEIN"/>
    <property type="match status" value="1"/>
</dbReference>
<dbReference type="Proteomes" id="UP000215086">
    <property type="component" value="Chromosome"/>
</dbReference>
<proteinExistence type="predicted"/>
<gene>
    <name evidence="4" type="ORF">THTE_0960</name>
</gene>
<evidence type="ECO:0000259" key="3">
    <source>
        <dbReference type="PROSITE" id="PS50110"/>
    </source>
</evidence>
<dbReference type="InterPro" id="IPR001789">
    <property type="entry name" value="Sig_transdc_resp-reg_receiver"/>
</dbReference>